<dbReference type="Proteomes" id="UP000515561">
    <property type="component" value="Chromosome"/>
</dbReference>
<organism evidence="1 2">
    <name type="scientific">Anaerocolumna cellulosilytica</name>
    <dbReference type="NCBI Taxonomy" id="433286"/>
    <lineage>
        <taxon>Bacteria</taxon>
        <taxon>Bacillati</taxon>
        <taxon>Bacillota</taxon>
        <taxon>Clostridia</taxon>
        <taxon>Lachnospirales</taxon>
        <taxon>Lachnospiraceae</taxon>
        <taxon>Anaerocolumna</taxon>
    </lineage>
</organism>
<sequence>MRKMKWDMRKKKALHQRLCHIYLDVIGLGNEDKIKLTIPFRDRLFSDYSFDLIKNIVSPEIFTKISMNEENVY</sequence>
<protein>
    <submittedName>
        <fullName evidence="1">Uncharacterized protein</fullName>
    </submittedName>
</protein>
<dbReference type="AlphaFoldDB" id="A0A6S6RA15"/>
<reference evidence="1 2" key="1">
    <citation type="journal article" date="2016" name="Int. J. Syst. Evol. Microbiol.">
        <title>Descriptions of Anaerotaenia torta gen. nov., sp. nov. and Anaerocolumna cellulosilytica gen. nov., sp. nov. isolated from a methanogenic reactor of cattle waste.</title>
        <authorList>
            <person name="Uek A."/>
            <person name="Ohtaki Y."/>
            <person name="Kaku N."/>
            <person name="Ueki K."/>
        </authorList>
    </citation>
    <scope>NUCLEOTIDE SEQUENCE [LARGE SCALE GENOMIC DNA]</scope>
    <source>
        <strain evidence="1 2">SN021</strain>
    </source>
</reference>
<dbReference type="KEGG" id="acel:acsn021_38890"/>
<dbReference type="EMBL" id="AP023367">
    <property type="protein sequence ID" value="BCJ96320.1"/>
    <property type="molecule type" value="Genomic_DNA"/>
</dbReference>
<keyword evidence="2" id="KW-1185">Reference proteome</keyword>
<evidence type="ECO:0000313" key="2">
    <source>
        <dbReference type="Proteomes" id="UP000515561"/>
    </source>
</evidence>
<evidence type="ECO:0000313" key="1">
    <source>
        <dbReference type="EMBL" id="BCJ96320.1"/>
    </source>
</evidence>
<accession>A0A6S6RA15</accession>
<proteinExistence type="predicted"/>
<name>A0A6S6RA15_9FIRM</name>
<gene>
    <name evidence="1" type="ORF">acsn021_38890</name>
</gene>